<dbReference type="EMBL" id="JBANQN010000004">
    <property type="protein sequence ID" value="KAK6791028.1"/>
    <property type="molecule type" value="Genomic_DNA"/>
</dbReference>
<gene>
    <name evidence="2" type="ORF">RDI58_010109</name>
</gene>
<reference evidence="2 3" key="1">
    <citation type="submission" date="2024-02" db="EMBL/GenBank/DDBJ databases">
        <title>de novo genome assembly of Solanum bulbocastanum strain 11H21.</title>
        <authorList>
            <person name="Hosaka A.J."/>
        </authorList>
    </citation>
    <scope>NUCLEOTIDE SEQUENCE [LARGE SCALE GENOMIC DNA]</scope>
    <source>
        <tissue evidence="2">Young leaves</tissue>
    </source>
</reference>
<accession>A0AAN8TM85</accession>
<sequence>MAEFIEDTNTKNKNKDPSISLASDGKSSNEPSKVDQVEQVVETQPGNNTQNQEKENSQEQEQTETEEEEENDNDEERANFSTPPGKRSAPKPKTG</sequence>
<comment type="caution">
    <text evidence="2">The sequence shown here is derived from an EMBL/GenBank/DDBJ whole genome shotgun (WGS) entry which is preliminary data.</text>
</comment>
<proteinExistence type="predicted"/>
<protein>
    <submittedName>
        <fullName evidence="2">Uncharacterized protein</fullName>
    </submittedName>
</protein>
<feature type="compositionally biased region" description="Acidic residues" evidence="1">
    <location>
        <begin position="61"/>
        <end position="75"/>
    </location>
</feature>
<feature type="region of interest" description="Disordered" evidence="1">
    <location>
        <begin position="1"/>
        <end position="95"/>
    </location>
</feature>
<organism evidence="2 3">
    <name type="scientific">Solanum bulbocastanum</name>
    <name type="common">Wild potato</name>
    <dbReference type="NCBI Taxonomy" id="147425"/>
    <lineage>
        <taxon>Eukaryota</taxon>
        <taxon>Viridiplantae</taxon>
        <taxon>Streptophyta</taxon>
        <taxon>Embryophyta</taxon>
        <taxon>Tracheophyta</taxon>
        <taxon>Spermatophyta</taxon>
        <taxon>Magnoliopsida</taxon>
        <taxon>eudicotyledons</taxon>
        <taxon>Gunneridae</taxon>
        <taxon>Pentapetalae</taxon>
        <taxon>asterids</taxon>
        <taxon>lamiids</taxon>
        <taxon>Solanales</taxon>
        <taxon>Solanaceae</taxon>
        <taxon>Solanoideae</taxon>
        <taxon>Solaneae</taxon>
        <taxon>Solanum</taxon>
    </lineage>
</organism>
<name>A0AAN8TM85_SOLBU</name>
<evidence type="ECO:0000313" key="2">
    <source>
        <dbReference type="EMBL" id="KAK6791028.1"/>
    </source>
</evidence>
<dbReference type="Proteomes" id="UP001371456">
    <property type="component" value="Unassembled WGS sequence"/>
</dbReference>
<evidence type="ECO:0000313" key="3">
    <source>
        <dbReference type="Proteomes" id="UP001371456"/>
    </source>
</evidence>
<evidence type="ECO:0000256" key="1">
    <source>
        <dbReference type="SAM" id="MobiDB-lite"/>
    </source>
</evidence>
<dbReference type="AlphaFoldDB" id="A0AAN8TM85"/>
<keyword evidence="3" id="KW-1185">Reference proteome</keyword>